<evidence type="ECO:0000313" key="3">
    <source>
        <dbReference type="EMBL" id="AUB81344.1"/>
    </source>
</evidence>
<evidence type="ECO:0000256" key="1">
    <source>
        <dbReference type="SAM" id="MobiDB-lite"/>
    </source>
</evidence>
<proteinExistence type="predicted"/>
<feature type="domain" description="ATPase dynein-related AAA" evidence="2">
    <location>
        <begin position="415"/>
        <end position="574"/>
    </location>
</feature>
<dbReference type="InterPro" id="IPR027417">
    <property type="entry name" value="P-loop_NTPase"/>
</dbReference>
<sequence>MQDALNQYLSRLRAAFPTFVTFGEGSKDLDAEERRDKIELVEVFQNEVAPSLKALPNDEGALAQTGADVITLFTRKLSNGAPQYLVGYRYTGPLQKLTASDRVRFAILTADLLYGDEPLVGRVDRFVPGLRALLADSAPATGWSAMSRSVTSLLLMVSDPSRHVIIKTREFNRALKAFGHEPMPNRALTGEDYLSVQSWLFGLRDAMTAAGLGPRDLIDVQTLIWVGDVNYSQDDTNRQYWVLGAYWDNSDDMTQTFVTEGRWENGFEDQYEEKVKQVRTGDRVAIKNSYTRKYNLPFDGHGCSVSCMDIKAVGTVTNNADDGHNLTVEWDADFEPVTIYQYTYRTTIERIQDQTAIPWIFNGVPQPLDALEAHYRKKAQEEDQPSGGPGSVPVNPEDGVMTAINTDTSVNRIYYGPPGCGKTYRLQQTLMPKYRDERGARYRFITFHPSMSYEEFVEGLRPIVDETTKELRYEVKPGIFREICELAEKHPRERYALFIDEINRANIAKVLGELITLIEPDKRIRADDGQCGIHLILPYSRLSFGVPANLDLYATMNSADRSIALLDTALRRRFQFEEIGPDPDLLPRDVEGIDVAALLKTLNERIELLADRDHRLGHAYFMGVATLADLDRVFAEHVLPLLVEYFHDDWGQIALVLVNRTLGRSEFVTTMELSPGQVFGKGWEAYATRRSEVLLRHRLVSEFTQAMYLGLLA</sequence>
<dbReference type="KEGG" id="tsy:THSYN_10540"/>
<dbReference type="Proteomes" id="UP000232638">
    <property type="component" value="Chromosome"/>
</dbReference>
<dbReference type="PANTHER" id="PTHR37291:SF1">
    <property type="entry name" value="TYPE IV METHYL-DIRECTED RESTRICTION ENZYME ECOKMCRB SUBUNIT"/>
    <property type="match status" value="1"/>
</dbReference>
<dbReference type="PANTHER" id="PTHR37291">
    <property type="entry name" value="5-METHYLCYTOSINE-SPECIFIC RESTRICTION ENZYME B"/>
    <property type="match status" value="1"/>
</dbReference>
<dbReference type="AlphaFoldDB" id="A0A2K8U710"/>
<dbReference type="RefSeq" id="WP_100919117.1">
    <property type="nucleotide sequence ID" value="NZ_CP020370.1"/>
</dbReference>
<accession>A0A2K8U710</accession>
<evidence type="ECO:0000259" key="2">
    <source>
        <dbReference type="Pfam" id="PF07728"/>
    </source>
</evidence>
<dbReference type="InterPro" id="IPR052934">
    <property type="entry name" value="Methyl-DNA_Rec/Restrict_Enz"/>
</dbReference>
<name>A0A2K8U710_9GAMM</name>
<gene>
    <name evidence="3" type="ORF">THSYN_10540</name>
</gene>
<reference evidence="3 4" key="1">
    <citation type="submission" date="2017-03" db="EMBL/GenBank/DDBJ databases">
        <title>Complete genome sequence of Candidatus 'Thiodictyon syntrophicum' sp. nov. strain Cad16T, a photolithoautotroph purple sulfur bacterium isolated from an alpine meromictic lake.</title>
        <authorList>
            <person name="Luedin S.M."/>
            <person name="Pothier J.F."/>
            <person name="Danza F."/>
            <person name="Storelli N."/>
            <person name="Wittwer M."/>
            <person name="Tonolla M."/>
        </authorList>
    </citation>
    <scope>NUCLEOTIDE SEQUENCE [LARGE SCALE GENOMIC DNA]</scope>
    <source>
        <strain evidence="3 4">Cad16T</strain>
    </source>
</reference>
<evidence type="ECO:0000313" key="4">
    <source>
        <dbReference type="Proteomes" id="UP000232638"/>
    </source>
</evidence>
<dbReference type="GO" id="GO:0005524">
    <property type="term" value="F:ATP binding"/>
    <property type="evidence" value="ECO:0007669"/>
    <property type="project" value="InterPro"/>
</dbReference>
<dbReference type="REBASE" id="226635">
    <property type="entry name" value="Tsy16TMcrBCP"/>
</dbReference>
<dbReference type="Pfam" id="PF07728">
    <property type="entry name" value="AAA_5"/>
    <property type="match status" value="1"/>
</dbReference>
<dbReference type="GO" id="GO:0016887">
    <property type="term" value="F:ATP hydrolysis activity"/>
    <property type="evidence" value="ECO:0007669"/>
    <property type="project" value="InterPro"/>
</dbReference>
<organism evidence="3 4">
    <name type="scientific">Candidatus Thiodictyon syntrophicum</name>
    <dbReference type="NCBI Taxonomy" id="1166950"/>
    <lineage>
        <taxon>Bacteria</taxon>
        <taxon>Pseudomonadati</taxon>
        <taxon>Pseudomonadota</taxon>
        <taxon>Gammaproteobacteria</taxon>
        <taxon>Chromatiales</taxon>
        <taxon>Chromatiaceae</taxon>
        <taxon>Thiodictyon</taxon>
    </lineage>
</organism>
<keyword evidence="4" id="KW-1185">Reference proteome</keyword>
<feature type="region of interest" description="Disordered" evidence="1">
    <location>
        <begin position="376"/>
        <end position="397"/>
    </location>
</feature>
<dbReference type="EMBL" id="CP020370">
    <property type="protein sequence ID" value="AUB81344.1"/>
    <property type="molecule type" value="Genomic_DNA"/>
</dbReference>
<protein>
    <recommendedName>
        <fullName evidence="2">ATPase dynein-related AAA domain-containing protein</fullName>
    </recommendedName>
</protein>
<dbReference type="InterPro" id="IPR011704">
    <property type="entry name" value="ATPase_dyneun-rel_AAA"/>
</dbReference>
<dbReference type="SUPFAM" id="SSF52540">
    <property type="entry name" value="P-loop containing nucleoside triphosphate hydrolases"/>
    <property type="match status" value="1"/>
</dbReference>
<dbReference type="Gene3D" id="3.40.50.300">
    <property type="entry name" value="P-loop containing nucleotide triphosphate hydrolases"/>
    <property type="match status" value="1"/>
</dbReference>
<dbReference type="OrthoDB" id="9781481at2"/>